<dbReference type="Pfam" id="PF04993">
    <property type="entry name" value="TfoX_N"/>
    <property type="match status" value="1"/>
</dbReference>
<sequence>MAYDSKLVDRLREYLAKVPVLEVQEKEMFGVLNFMVHGKTCICVSGEKLMLRFNPELQDKLAEKYGYETMLMRGKTYKGYCYMHPEGFKKRIDFEYYVNLCLDFNKIAKSSKKK</sequence>
<dbReference type="InterPro" id="IPR007076">
    <property type="entry name" value="TfoX_N"/>
</dbReference>
<evidence type="ECO:0000259" key="1">
    <source>
        <dbReference type="Pfam" id="PF04993"/>
    </source>
</evidence>
<reference evidence="3" key="1">
    <citation type="journal article" date="2019" name="Int. J. Syst. Evol. Microbiol.">
        <title>The Global Catalogue of Microorganisms (GCM) 10K type strain sequencing project: providing services to taxonomists for standard genome sequencing and annotation.</title>
        <authorList>
            <consortium name="The Broad Institute Genomics Platform"/>
            <consortium name="The Broad Institute Genome Sequencing Center for Infectious Disease"/>
            <person name="Wu L."/>
            <person name="Ma J."/>
        </authorList>
    </citation>
    <scope>NUCLEOTIDE SEQUENCE [LARGE SCALE GENOMIC DNA]</scope>
    <source>
        <strain evidence="3">CCUG 61948</strain>
    </source>
</reference>
<comment type="caution">
    <text evidence="2">The sequence shown here is derived from an EMBL/GenBank/DDBJ whole genome shotgun (WGS) entry which is preliminary data.</text>
</comment>
<keyword evidence="3" id="KW-1185">Reference proteome</keyword>
<gene>
    <name evidence="2" type="ORF">ACFQZJ_07725</name>
</gene>
<evidence type="ECO:0000313" key="2">
    <source>
        <dbReference type="EMBL" id="MFD0797344.1"/>
    </source>
</evidence>
<accession>A0ABW3B400</accession>
<evidence type="ECO:0000313" key="3">
    <source>
        <dbReference type="Proteomes" id="UP001597012"/>
    </source>
</evidence>
<organism evidence="2 3">
    <name type="scientific">Maribacter chungangensis</name>
    <dbReference type="NCBI Taxonomy" id="1069117"/>
    <lineage>
        <taxon>Bacteria</taxon>
        <taxon>Pseudomonadati</taxon>
        <taxon>Bacteroidota</taxon>
        <taxon>Flavobacteriia</taxon>
        <taxon>Flavobacteriales</taxon>
        <taxon>Flavobacteriaceae</taxon>
        <taxon>Maribacter</taxon>
    </lineage>
</organism>
<feature type="domain" description="TfoX N-terminal" evidence="1">
    <location>
        <begin position="20"/>
        <end position="104"/>
    </location>
</feature>
<dbReference type="Gene3D" id="3.30.1460.30">
    <property type="entry name" value="YgaC/TfoX-N like chaperone"/>
    <property type="match status" value="1"/>
</dbReference>
<dbReference type="RefSeq" id="WP_379933606.1">
    <property type="nucleotide sequence ID" value="NZ_JBHTHY010000005.1"/>
</dbReference>
<dbReference type="Proteomes" id="UP001597012">
    <property type="component" value="Unassembled WGS sequence"/>
</dbReference>
<protein>
    <submittedName>
        <fullName evidence="2">TfoX/Sxy family protein</fullName>
    </submittedName>
</protein>
<dbReference type="SUPFAM" id="SSF159894">
    <property type="entry name" value="YgaC/TfoX-N like"/>
    <property type="match status" value="1"/>
</dbReference>
<name>A0ABW3B400_9FLAO</name>
<proteinExistence type="predicted"/>
<dbReference type="EMBL" id="JBHTHY010000005">
    <property type="protein sequence ID" value="MFD0797344.1"/>
    <property type="molecule type" value="Genomic_DNA"/>
</dbReference>